<reference evidence="3" key="1">
    <citation type="submission" date="2017-09" db="EMBL/GenBank/DDBJ databases">
        <title>Depth-based differentiation of microbial function through sediment-hosted aquifers and enrichment of novel symbionts in the deep terrestrial subsurface.</title>
        <authorList>
            <person name="Probst A.J."/>
            <person name="Ladd B."/>
            <person name="Jarett J.K."/>
            <person name="Geller-Mcgrath D.E."/>
            <person name="Sieber C.M.K."/>
            <person name="Emerson J.B."/>
            <person name="Anantharaman K."/>
            <person name="Thomas B.C."/>
            <person name="Malmstrom R."/>
            <person name="Stieglmeier M."/>
            <person name="Klingl A."/>
            <person name="Woyke T."/>
            <person name="Ryan C.M."/>
            <person name="Banfield J.F."/>
        </authorList>
    </citation>
    <scope>NUCLEOTIDE SEQUENCE [LARGE SCALE GENOMIC DNA]</scope>
</reference>
<keyword evidence="1" id="KW-1133">Transmembrane helix</keyword>
<keyword evidence="1" id="KW-0472">Membrane</keyword>
<protein>
    <submittedName>
        <fullName evidence="2">Uncharacterized protein</fullName>
    </submittedName>
</protein>
<evidence type="ECO:0000313" key="2">
    <source>
        <dbReference type="EMBL" id="PJA39072.1"/>
    </source>
</evidence>
<feature type="non-terminal residue" evidence="2">
    <location>
        <position position="151"/>
    </location>
</feature>
<name>A0A2M7WZN8_UNCKA</name>
<proteinExistence type="predicted"/>
<comment type="caution">
    <text evidence="2">The sequence shown here is derived from an EMBL/GenBank/DDBJ whole genome shotgun (WGS) entry which is preliminary data.</text>
</comment>
<dbReference type="AlphaFoldDB" id="A0A2M7WZN8"/>
<sequence>MSILSKIPNQKSFFIDVQAKILSYLQWMLYMCGISENRRGEVISPGIRSSKIQNPKSKIYLRNRMISLLVGIVTIVIITKIVTQPASARWFNDRWSYRIPVTVNYTGSVELTGFQVKIAMSDLGVDALKSAGKLQSDCADLRFTSADGQPL</sequence>
<evidence type="ECO:0000256" key="1">
    <source>
        <dbReference type="SAM" id="Phobius"/>
    </source>
</evidence>
<dbReference type="EMBL" id="PFWZ01000199">
    <property type="protein sequence ID" value="PJA39072.1"/>
    <property type="molecule type" value="Genomic_DNA"/>
</dbReference>
<accession>A0A2M7WZN8</accession>
<organism evidence="2 3">
    <name type="scientific">candidate division WWE3 bacterium CG_4_9_14_3_um_filter_39_7</name>
    <dbReference type="NCBI Taxonomy" id="1975080"/>
    <lineage>
        <taxon>Bacteria</taxon>
        <taxon>Katanobacteria</taxon>
    </lineage>
</organism>
<feature type="transmembrane region" description="Helical" evidence="1">
    <location>
        <begin position="65"/>
        <end position="83"/>
    </location>
</feature>
<evidence type="ECO:0000313" key="3">
    <source>
        <dbReference type="Proteomes" id="UP000231195"/>
    </source>
</evidence>
<keyword evidence="1" id="KW-0812">Transmembrane</keyword>
<dbReference type="Proteomes" id="UP000231195">
    <property type="component" value="Unassembled WGS sequence"/>
</dbReference>
<gene>
    <name evidence="2" type="ORF">CO179_05955</name>
</gene>